<dbReference type="SUPFAM" id="SSF56112">
    <property type="entry name" value="Protein kinase-like (PK-like)"/>
    <property type="match status" value="1"/>
</dbReference>
<feature type="domain" description="Aminoglycoside phosphotransferase" evidence="1">
    <location>
        <begin position="5"/>
        <end position="105"/>
    </location>
</feature>
<protein>
    <recommendedName>
        <fullName evidence="1">Aminoglycoside phosphotransferase domain-containing protein</fullName>
    </recommendedName>
</protein>
<evidence type="ECO:0000259" key="1">
    <source>
        <dbReference type="Pfam" id="PF01636"/>
    </source>
</evidence>
<dbReference type="Pfam" id="PF01636">
    <property type="entry name" value="APH"/>
    <property type="match status" value="2"/>
</dbReference>
<dbReference type="PANTHER" id="PTHR21310">
    <property type="entry name" value="AMINOGLYCOSIDE PHOSPHOTRANSFERASE-RELATED-RELATED"/>
    <property type="match status" value="1"/>
</dbReference>
<organism evidence="2 3">
    <name type="scientific">Dactylosporangium siamense</name>
    <dbReference type="NCBI Taxonomy" id="685454"/>
    <lineage>
        <taxon>Bacteria</taxon>
        <taxon>Bacillati</taxon>
        <taxon>Actinomycetota</taxon>
        <taxon>Actinomycetes</taxon>
        <taxon>Micromonosporales</taxon>
        <taxon>Micromonosporaceae</taxon>
        <taxon>Dactylosporangium</taxon>
    </lineage>
</organism>
<evidence type="ECO:0000313" key="2">
    <source>
        <dbReference type="EMBL" id="GIG43582.1"/>
    </source>
</evidence>
<dbReference type="InterPro" id="IPR051678">
    <property type="entry name" value="AGP_Transferase"/>
</dbReference>
<dbReference type="EMBL" id="BONQ01000025">
    <property type="protein sequence ID" value="GIG43582.1"/>
    <property type="molecule type" value="Genomic_DNA"/>
</dbReference>
<keyword evidence="3" id="KW-1185">Reference proteome</keyword>
<name>A0A919PG66_9ACTN</name>
<evidence type="ECO:0000313" key="3">
    <source>
        <dbReference type="Proteomes" id="UP000660611"/>
    </source>
</evidence>
<dbReference type="PANTHER" id="PTHR21310:SF40">
    <property type="entry name" value="AMINOGLYCOSIDE PHOSPHOTRANSFERASE DOMAIN-CONTAINING PROTEIN-RELATED"/>
    <property type="match status" value="1"/>
</dbReference>
<sequence length="220" mass="23912">MTALLASGRDADVYALDERRVLRRYRLGGDVTAEAAVMRYVADHGYPVPRVYEATGADLILERLEGPTMLQALADGSLDLRDGGTVLADLLERLHKVRVRAAKDPGTRILHLDLHPENVVMTEGGPVVIDWRNSTEGPPELDVAMSALIVAQVAIEPGHAFAERAEVFLDVLLSCTRDNPLSQLEAAVRRRAADPALTAAEQAHLHEAALLVTTISRAHH</sequence>
<gene>
    <name evidence="2" type="ORF">Dsi01nite_016230</name>
</gene>
<dbReference type="AlphaFoldDB" id="A0A919PG66"/>
<dbReference type="InterPro" id="IPR002575">
    <property type="entry name" value="Aminoglycoside_PTrfase"/>
</dbReference>
<dbReference type="Proteomes" id="UP000660611">
    <property type="component" value="Unassembled WGS sequence"/>
</dbReference>
<dbReference type="InterPro" id="IPR011009">
    <property type="entry name" value="Kinase-like_dom_sf"/>
</dbReference>
<dbReference type="Gene3D" id="3.90.1200.10">
    <property type="match status" value="1"/>
</dbReference>
<feature type="domain" description="Aminoglycoside phosphotransferase" evidence="1">
    <location>
        <begin position="106"/>
        <end position="164"/>
    </location>
</feature>
<proteinExistence type="predicted"/>
<dbReference type="RefSeq" id="WP_203845444.1">
    <property type="nucleotide sequence ID" value="NZ_BAAAVW010000004.1"/>
</dbReference>
<accession>A0A919PG66</accession>
<comment type="caution">
    <text evidence="2">The sequence shown here is derived from an EMBL/GenBank/DDBJ whole genome shotgun (WGS) entry which is preliminary data.</text>
</comment>
<reference evidence="2" key="1">
    <citation type="submission" date="2021-01" db="EMBL/GenBank/DDBJ databases">
        <title>Whole genome shotgun sequence of Dactylosporangium siamense NBRC 106093.</title>
        <authorList>
            <person name="Komaki H."/>
            <person name="Tamura T."/>
        </authorList>
    </citation>
    <scope>NUCLEOTIDE SEQUENCE</scope>
    <source>
        <strain evidence="2">NBRC 106093</strain>
    </source>
</reference>